<comment type="caution">
    <text evidence="1">The sequence shown here is derived from an EMBL/GenBank/DDBJ whole genome shotgun (WGS) entry which is preliminary data.</text>
</comment>
<dbReference type="EMBL" id="CAJNOC010000614">
    <property type="protein sequence ID" value="CAF0782990.1"/>
    <property type="molecule type" value="Genomic_DNA"/>
</dbReference>
<sequence>MNQVEDLRDQYKQTRQLNDVRLKLNGSTYRKVRSEYSHTKMGNLISIKDQGKMEDLADLNQKYEINMPNLDYSLNKKKRWQIASELTENMSEFGDENIDVRLYETRNRNEKKSNCIAIHKSKGDQIHVKKTYANLESIKKKQEINSDGDQDDAEYVQYEIEYAPKKDILKYGAKKFSSKNNFTKNTVKNFKSKYDEEISDLSELSDTDDITTDEIVQKKVDLNVDELINLQLCTIVEKSEHKNKIKGRLF</sequence>
<evidence type="ECO:0000313" key="2">
    <source>
        <dbReference type="Proteomes" id="UP000663879"/>
    </source>
</evidence>
<proteinExistence type="predicted"/>
<dbReference type="OrthoDB" id="10445551at2759"/>
<evidence type="ECO:0000313" key="1">
    <source>
        <dbReference type="EMBL" id="CAF0782990.1"/>
    </source>
</evidence>
<accession>A0A813RMK2</accession>
<dbReference type="Proteomes" id="UP000663879">
    <property type="component" value="Unassembled WGS sequence"/>
</dbReference>
<dbReference type="AlphaFoldDB" id="A0A813RMK2"/>
<protein>
    <submittedName>
        <fullName evidence="1">Uncharacterized protein</fullName>
    </submittedName>
</protein>
<organism evidence="1 2">
    <name type="scientific">Brachionus calyciflorus</name>
    <dbReference type="NCBI Taxonomy" id="104777"/>
    <lineage>
        <taxon>Eukaryota</taxon>
        <taxon>Metazoa</taxon>
        <taxon>Spiralia</taxon>
        <taxon>Gnathifera</taxon>
        <taxon>Rotifera</taxon>
        <taxon>Eurotatoria</taxon>
        <taxon>Monogononta</taxon>
        <taxon>Pseudotrocha</taxon>
        <taxon>Ploima</taxon>
        <taxon>Brachionidae</taxon>
        <taxon>Brachionus</taxon>
    </lineage>
</organism>
<gene>
    <name evidence="1" type="ORF">OXX778_LOCUS5563</name>
</gene>
<keyword evidence="2" id="KW-1185">Reference proteome</keyword>
<name>A0A813RMK2_9BILA</name>
<reference evidence="1" key="1">
    <citation type="submission" date="2021-02" db="EMBL/GenBank/DDBJ databases">
        <authorList>
            <person name="Nowell W R."/>
        </authorList>
    </citation>
    <scope>NUCLEOTIDE SEQUENCE</scope>
    <source>
        <strain evidence="1">Ploen Becks lab</strain>
    </source>
</reference>